<sequence>MYKEIHSRLSGCRALDDETQDLYYFAIEIKYKGSVSWKTVFGIVTTVLSQCGTFIDRIRS</sequence>
<gene>
    <name evidence="1" type="primary">ORF105731</name>
</gene>
<evidence type="ECO:0000313" key="1">
    <source>
        <dbReference type="EMBL" id="CEK77614.1"/>
    </source>
</evidence>
<dbReference type="AlphaFoldDB" id="A0A0B7A9E9"/>
<proteinExistence type="predicted"/>
<accession>A0A0B7A9E9</accession>
<name>A0A0B7A9E9_9EUPU</name>
<organism evidence="1">
    <name type="scientific">Arion vulgaris</name>
    <dbReference type="NCBI Taxonomy" id="1028688"/>
    <lineage>
        <taxon>Eukaryota</taxon>
        <taxon>Metazoa</taxon>
        <taxon>Spiralia</taxon>
        <taxon>Lophotrochozoa</taxon>
        <taxon>Mollusca</taxon>
        <taxon>Gastropoda</taxon>
        <taxon>Heterobranchia</taxon>
        <taxon>Euthyneura</taxon>
        <taxon>Panpulmonata</taxon>
        <taxon>Eupulmonata</taxon>
        <taxon>Stylommatophora</taxon>
        <taxon>Helicina</taxon>
        <taxon>Arionoidea</taxon>
        <taxon>Arionidae</taxon>
        <taxon>Arion</taxon>
    </lineage>
</organism>
<reference evidence="1" key="1">
    <citation type="submission" date="2014-12" db="EMBL/GenBank/DDBJ databases">
        <title>Insight into the proteome of Arion vulgaris.</title>
        <authorList>
            <person name="Aradska J."/>
            <person name="Bulat T."/>
            <person name="Smidak R."/>
            <person name="Sarate P."/>
            <person name="Gangsoo J."/>
            <person name="Sialana F."/>
            <person name="Bilban M."/>
            <person name="Lubec G."/>
        </authorList>
    </citation>
    <scope>NUCLEOTIDE SEQUENCE</scope>
    <source>
        <tissue evidence="1">Skin</tissue>
    </source>
</reference>
<protein>
    <submittedName>
        <fullName evidence="1">Uncharacterized protein</fullName>
    </submittedName>
</protein>
<dbReference type="EMBL" id="HACG01030749">
    <property type="protein sequence ID" value="CEK77614.1"/>
    <property type="molecule type" value="Transcribed_RNA"/>
</dbReference>